<comment type="caution">
    <text evidence="1">The sequence shown here is derived from an EMBL/GenBank/DDBJ whole genome shotgun (WGS) entry which is preliminary data.</text>
</comment>
<evidence type="ECO:0000313" key="2">
    <source>
        <dbReference type="Proteomes" id="UP001163603"/>
    </source>
</evidence>
<dbReference type="EMBL" id="CM047745">
    <property type="protein sequence ID" value="KAJ0026001.1"/>
    <property type="molecule type" value="Genomic_DNA"/>
</dbReference>
<accession>A0ACC0XWV6</accession>
<organism evidence="1 2">
    <name type="scientific">Pistacia integerrima</name>
    <dbReference type="NCBI Taxonomy" id="434235"/>
    <lineage>
        <taxon>Eukaryota</taxon>
        <taxon>Viridiplantae</taxon>
        <taxon>Streptophyta</taxon>
        <taxon>Embryophyta</taxon>
        <taxon>Tracheophyta</taxon>
        <taxon>Spermatophyta</taxon>
        <taxon>Magnoliopsida</taxon>
        <taxon>eudicotyledons</taxon>
        <taxon>Gunneridae</taxon>
        <taxon>Pentapetalae</taxon>
        <taxon>rosids</taxon>
        <taxon>malvids</taxon>
        <taxon>Sapindales</taxon>
        <taxon>Anacardiaceae</taxon>
        <taxon>Pistacia</taxon>
    </lineage>
</organism>
<evidence type="ECO:0000313" key="1">
    <source>
        <dbReference type="EMBL" id="KAJ0026001.1"/>
    </source>
</evidence>
<reference evidence="2" key="1">
    <citation type="journal article" date="2023" name="G3 (Bethesda)">
        <title>Genome assembly and association tests identify interacting loci associated with vigor, precocity, and sex in interspecific pistachio rootstocks.</title>
        <authorList>
            <person name="Palmer W."/>
            <person name="Jacygrad E."/>
            <person name="Sagayaradj S."/>
            <person name="Cavanaugh K."/>
            <person name="Han R."/>
            <person name="Bertier L."/>
            <person name="Beede B."/>
            <person name="Kafkas S."/>
            <person name="Golino D."/>
            <person name="Preece J."/>
            <person name="Michelmore R."/>
        </authorList>
    </citation>
    <scope>NUCLEOTIDE SEQUENCE [LARGE SCALE GENOMIC DNA]</scope>
</reference>
<dbReference type="Proteomes" id="UP001163603">
    <property type="component" value="Chromosome 10"/>
</dbReference>
<gene>
    <name evidence="1" type="ORF">Pint_06863</name>
</gene>
<keyword evidence="2" id="KW-1185">Reference proteome</keyword>
<proteinExistence type="predicted"/>
<name>A0ACC0XWV6_9ROSI</name>
<sequence length="152" mass="17372">MTMTTKVSSNLGGREYHAERPQQKKVDRVVNSKILTLGGNEVLEKMNLRKKRRDSNTGWREEASTKDVYGRQEAIKSCPINIEDFDAIICNSGSELYYLWRDTVADLDYEAHVEYKWPGENERSMVIRLARTEHGAQVDDIAENVDACGSRC</sequence>
<protein>
    <submittedName>
        <fullName evidence="1">Uncharacterized protein</fullName>
    </submittedName>
</protein>